<feature type="active site" description="Proton donor" evidence="13">
    <location>
        <position position="157"/>
    </location>
</feature>
<keyword evidence="5 13" id="KW-0220">Diaminopimelate biosynthesis</keyword>
<evidence type="ECO:0000259" key="14">
    <source>
        <dbReference type="Pfam" id="PF01113"/>
    </source>
</evidence>
<evidence type="ECO:0000256" key="13">
    <source>
        <dbReference type="HAMAP-Rule" id="MF_00102"/>
    </source>
</evidence>
<dbReference type="PROSITE" id="PS01298">
    <property type="entry name" value="DAPB"/>
    <property type="match status" value="1"/>
</dbReference>
<feature type="binding site" evidence="13">
    <location>
        <position position="43"/>
    </location>
    <ligand>
        <name>NADP(+)</name>
        <dbReference type="ChEBI" id="CHEBI:58349"/>
    </ligand>
</feature>
<dbReference type="PANTHER" id="PTHR20836:SF0">
    <property type="entry name" value="4-HYDROXY-TETRAHYDRODIPICOLINATE REDUCTASE 1, CHLOROPLASTIC-RELATED"/>
    <property type="match status" value="1"/>
</dbReference>
<dbReference type="InterPro" id="IPR036291">
    <property type="entry name" value="NAD(P)-bd_dom_sf"/>
</dbReference>
<comment type="catalytic activity">
    <reaction evidence="12 13">
        <text>(S)-2,3,4,5-tetrahydrodipicolinate + NAD(+) + H2O = (2S,4S)-4-hydroxy-2,3,4,5-tetrahydrodipicolinate + NADH + H(+)</text>
        <dbReference type="Rhea" id="RHEA:35323"/>
        <dbReference type="ChEBI" id="CHEBI:15377"/>
        <dbReference type="ChEBI" id="CHEBI:15378"/>
        <dbReference type="ChEBI" id="CHEBI:16845"/>
        <dbReference type="ChEBI" id="CHEBI:57540"/>
        <dbReference type="ChEBI" id="CHEBI:57945"/>
        <dbReference type="ChEBI" id="CHEBI:67139"/>
        <dbReference type="EC" id="1.17.1.8"/>
    </reaction>
</comment>
<comment type="pathway">
    <text evidence="9 13">Amino-acid biosynthesis; L-lysine biosynthesis via DAP pathway; (S)-tetrahydrodipicolinate from L-aspartate: step 4/4.</text>
</comment>
<dbReference type="SUPFAM" id="SSF55347">
    <property type="entry name" value="Glyceraldehyde-3-phosphate dehydrogenase-like, C-terminal domain"/>
    <property type="match status" value="1"/>
</dbReference>
<dbReference type="Pfam" id="PF01113">
    <property type="entry name" value="DapB_N"/>
    <property type="match status" value="1"/>
</dbReference>
<dbReference type="PANTHER" id="PTHR20836">
    <property type="entry name" value="DIHYDRODIPICOLINATE REDUCTASE"/>
    <property type="match status" value="1"/>
</dbReference>
<keyword evidence="17" id="KW-1185">Reference proteome</keyword>
<feature type="binding site" evidence="13">
    <location>
        <begin position="163"/>
        <end position="164"/>
    </location>
    <ligand>
        <name>(S)-2,3,4,5-tetrahydrodipicolinate</name>
        <dbReference type="ChEBI" id="CHEBI:16845"/>
    </ligand>
</feature>
<evidence type="ECO:0000256" key="4">
    <source>
        <dbReference type="ARBA" id="ARBA00022857"/>
    </source>
</evidence>
<dbReference type="Pfam" id="PF05173">
    <property type="entry name" value="DapB_C"/>
    <property type="match status" value="1"/>
</dbReference>
<comment type="subunit">
    <text evidence="13">Homotetramer.</text>
</comment>
<feature type="binding site" evidence="13">
    <location>
        <begin position="8"/>
        <end position="13"/>
    </location>
    <ligand>
        <name>NAD(+)</name>
        <dbReference type="ChEBI" id="CHEBI:57540"/>
    </ligand>
</feature>
<dbReference type="CDD" id="cd02274">
    <property type="entry name" value="DHDPR_N"/>
    <property type="match status" value="1"/>
</dbReference>
<evidence type="ECO:0000256" key="12">
    <source>
        <dbReference type="ARBA" id="ARBA00049396"/>
    </source>
</evidence>
<reference evidence="16 17" key="1">
    <citation type="submission" date="2021-06" db="EMBL/GenBank/DDBJ databases">
        <title>Bacillus sp. RD4P76, an endophyte from a halophyte.</title>
        <authorList>
            <person name="Sun J.-Q."/>
        </authorList>
    </citation>
    <scope>NUCLEOTIDE SEQUENCE [LARGE SCALE GENOMIC DNA]</scope>
    <source>
        <strain evidence="16 17">JCM 17098</strain>
    </source>
</reference>
<keyword evidence="4 13" id="KW-0521">NADP</keyword>
<dbReference type="EMBL" id="JAHQCR010000088">
    <property type="protein sequence ID" value="MBU9723924.1"/>
    <property type="molecule type" value="Genomic_DNA"/>
</dbReference>
<comment type="caution">
    <text evidence="16">The sequence shown here is derived from an EMBL/GenBank/DDBJ whole genome shotgun (WGS) entry which is preliminary data.</text>
</comment>
<evidence type="ECO:0000256" key="9">
    <source>
        <dbReference type="ARBA" id="ARBA00037922"/>
    </source>
</evidence>
<keyword evidence="3 13" id="KW-0028">Amino-acid biosynthesis</keyword>
<dbReference type="RefSeq" id="WP_088075109.1">
    <property type="nucleotide sequence ID" value="NZ_JAHQCR010000088.1"/>
</dbReference>
<keyword evidence="7 13" id="KW-0520">NAD</keyword>
<dbReference type="PIRSF" id="PIRSF000161">
    <property type="entry name" value="DHPR"/>
    <property type="match status" value="1"/>
</dbReference>
<dbReference type="InterPro" id="IPR022663">
    <property type="entry name" value="DapB_C"/>
</dbReference>
<evidence type="ECO:0000256" key="2">
    <source>
        <dbReference type="ARBA" id="ARBA00022490"/>
    </source>
</evidence>
<protein>
    <recommendedName>
        <fullName evidence="10 13">4-hydroxy-tetrahydrodipicolinate reductase</fullName>
        <shortName evidence="13">HTPA reductase</shortName>
        <ecNumber evidence="10 13">1.17.1.8</ecNumber>
    </recommendedName>
</protein>
<dbReference type="InterPro" id="IPR000846">
    <property type="entry name" value="DapB_N"/>
</dbReference>
<name>A0ABS6JZB4_9BACI</name>
<evidence type="ECO:0000313" key="17">
    <source>
        <dbReference type="Proteomes" id="UP000790580"/>
    </source>
</evidence>
<dbReference type="Gene3D" id="3.30.360.10">
    <property type="entry name" value="Dihydrodipicolinate Reductase, domain 2"/>
    <property type="match status" value="1"/>
</dbReference>
<evidence type="ECO:0000313" key="16">
    <source>
        <dbReference type="EMBL" id="MBU9723924.1"/>
    </source>
</evidence>
<comment type="function">
    <text evidence="13">Catalyzes the conversion of 4-hydroxy-tetrahydrodipicolinate (HTPA) to tetrahydrodipicolinate.</text>
</comment>
<evidence type="ECO:0000256" key="3">
    <source>
        <dbReference type="ARBA" id="ARBA00022605"/>
    </source>
</evidence>
<evidence type="ECO:0000256" key="7">
    <source>
        <dbReference type="ARBA" id="ARBA00023027"/>
    </source>
</evidence>
<dbReference type="HAMAP" id="MF_00102">
    <property type="entry name" value="DapB"/>
    <property type="match status" value="1"/>
</dbReference>
<feature type="active site" description="Proton donor/acceptor" evidence="13">
    <location>
        <position position="153"/>
    </location>
</feature>
<evidence type="ECO:0000256" key="8">
    <source>
        <dbReference type="ARBA" id="ARBA00023154"/>
    </source>
</evidence>
<sequence length="264" mass="28794">MINVVVAGARGNMGSEAVKMVNSDSNFELVAVVDIGYDGMKMKDVPGMMDLDVPVYEDIAECFQKVECDVLIDLTAPEAGKRHMLAAFDYGVRPVVGTTGFSEEDVKELSDIAAEKKIGAIIAPNFAIGAILMMKFSQMAARYMPNVEIIEQHHDRKLDAPSGTAVKTAQMIAEVREAQKQGHPEEEEQLPGARGADFQGMKIHSVRLPGLVAHQEVIFGGEGQTLKIRHDSLNRTGFMPGIKLACETVLKLDVLVYGLEHIIE</sequence>
<dbReference type="InterPro" id="IPR022664">
    <property type="entry name" value="DapB_N_CS"/>
</dbReference>
<comment type="similarity">
    <text evidence="1 13">Belongs to the DapB family.</text>
</comment>
<evidence type="ECO:0000256" key="5">
    <source>
        <dbReference type="ARBA" id="ARBA00022915"/>
    </source>
</evidence>
<dbReference type="InterPro" id="IPR023940">
    <property type="entry name" value="DHDPR_bac"/>
</dbReference>
<dbReference type="Gene3D" id="3.40.50.720">
    <property type="entry name" value="NAD(P)-binding Rossmann-like Domain"/>
    <property type="match status" value="1"/>
</dbReference>
<feature type="binding site" evidence="13">
    <location>
        <position position="154"/>
    </location>
    <ligand>
        <name>(S)-2,3,4,5-tetrahydrodipicolinate</name>
        <dbReference type="ChEBI" id="CHEBI:16845"/>
    </ligand>
</feature>
<dbReference type="SUPFAM" id="SSF51735">
    <property type="entry name" value="NAD(P)-binding Rossmann-fold domains"/>
    <property type="match status" value="1"/>
</dbReference>
<proteinExistence type="inferred from homology"/>
<keyword evidence="6 13" id="KW-0560">Oxidoreductase</keyword>
<comment type="subcellular location">
    <subcellularLocation>
        <location evidence="13">Cytoplasm</location>
    </subcellularLocation>
</comment>
<evidence type="ECO:0000256" key="1">
    <source>
        <dbReference type="ARBA" id="ARBA00006642"/>
    </source>
</evidence>
<gene>
    <name evidence="13 16" type="primary">dapB</name>
    <name evidence="16" type="ORF">KS407_21105</name>
</gene>
<comment type="caution">
    <text evidence="13">Was originally thought to be a dihydrodipicolinate reductase (DHDPR), catalyzing the conversion of dihydrodipicolinate to tetrahydrodipicolinate. However, it was shown in E.coli that the substrate of the enzymatic reaction is not dihydrodipicolinate (DHDP) but in fact (2S,4S)-4-hydroxy-2,3,4,5-tetrahydrodipicolinic acid (HTPA), the product released by the DapA-catalyzed reaction.</text>
</comment>
<evidence type="ECO:0000259" key="15">
    <source>
        <dbReference type="Pfam" id="PF05173"/>
    </source>
</evidence>
<keyword evidence="8 13" id="KW-0457">Lysine biosynthesis</keyword>
<feature type="binding site" evidence="13">
    <location>
        <begin position="123"/>
        <end position="126"/>
    </location>
    <ligand>
        <name>NAD(+)</name>
        <dbReference type="ChEBI" id="CHEBI:57540"/>
    </ligand>
</feature>
<evidence type="ECO:0000256" key="6">
    <source>
        <dbReference type="ARBA" id="ARBA00023002"/>
    </source>
</evidence>
<organism evidence="16 17">
    <name type="scientific">Evansella alkalicola</name>
    <dbReference type="NCBI Taxonomy" id="745819"/>
    <lineage>
        <taxon>Bacteria</taxon>
        <taxon>Bacillati</taxon>
        <taxon>Bacillota</taxon>
        <taxon>Bacilli</taxon>
        <taxon>Bacillales</taxon>
        <taxon>Bacillaceae</taxon>
        <taxon>Evansella</taxon>
    </lineage>
</organism>
<dbReference type="Proteomes" id="UP000790580">
    <property type="component" value="Unassembled WGS sequence"/>
</dbReference>
<dbReference type="GO" id="GO:0008839">
    <property type="term" value="F:4-hydroxy-tetrahydrodipicolinate reductase"/>
    <property type="evidence" value="ECO:0007669"/>
    <property type="project" value="UniProtKB-EC"/>
</dbReference>
<feature type="binding site" evidence="13">
    <location>
        <begin position="97"/>
        <end position="99"/>
    </location>
    <ligand>
        <name>NAD(+)</name>
        <dbReference type="ChEBI" id="CHEBI:57540"/>
    </ligand>
</feature>
<dbReference type="EC" id="1.17.1.8" evidence="10 13"/>
<feature type="domain" description="Dihydrodipicolinate reductase C-terminal" evidence="15">
    <location>
        <begin position="129"/>
        <end position="262"/>
    </location>
</feature>
<accession>A0ABS6JZB4</accession>
<evidence type="ECO:0000256" key="11">
    <source>
        <dbReference type="ARBA" id="ARBA00049080"/>
    </source>
</evidence>
<feature type="domain" description="Dihydrodipicolinate reductase N-terminal" evidence="14">
    <location>
        <begin position="2"/>
        <end position="126"/>
    </location>
</feature>
<keyword evidence="2 13" id="KW-0963">Cytoplasm</keyword>
<comment type="catalytic activity">
    <reaction evidence="11 13">
        <text>(S)-2,3,4,5-tetrahydrodipicolinate + NADP(+) + H2O = (2S,4S)-4-hydroxy-2,3,4,5-tetrahydrodipicolinate + NADPH + H(+)</text>
        <dbReference type="Rhea" id="RHEA:35331"/>
        <dbReference type="ChEBI" id="CHEBI:15377"/>
        <dbReference type="ChEBI" id="CHEBI:15378"/>
        <dbReference type="ChEBI" id="CHEBI:16845"/>
        <dbReference type="ChEBI" id="CHEBI:57783"/>
        <dbReference type="ChEBI" id="CHEBI:58349"/>
        <dbReference type="ChEBI" id="CHEBI:67139"/>
        <dbReference type="EC" id="1.17.1.8"/>
    </reaction>
</comment>
<evidence type="ECO:0000256" key="10">
    <source>
        <dbReference type="ARBA" id="ARBA00038983"/>
    </source>
</evidence>
<dbReference type="NCBIfam" id="TIGR00036">
    <property type="entry name" value="dapB"/>
    <property type="match status" value="1"/>
</dbReference>
<feature type="binding site" evidence="13">
    <location>
        <position position="34"/>
    </location>
    <ligand>
        <name>NAD(+)</name>
        <dbReference type="ChEBI" id="CHEBI:57540"/>
    </ligand>
</feature>